<dbReference type="Proteomes" id="UP000037510">
    <property type="component" value="Unassembled WGS sequence"/>
</dbReference>
<dbReference type="PANTHER" id="PTHR47331">
    <property type="entry name" value="PHD-TYPE DOMAIN-CONTAINING PROTEIN"/>
    <property type="match status" value="1"/>
</dbReference>
<dbReference type="GO" id="GO:0071897">
    <property type="term" value="P:DNA biosynthetic process"/>
    <property type="evidence" value="ECO:0007669"/>
    <property type="project" value="UniProtKB-ARBA"/>
</dbReference>
<keyword evidence="5" id="KW-1185">Reference proteome</keyword>
<dbReference type="InterPro" id="IPR008042">
    <property type="entry name" value="Retrotrans_Pao"/>
</dbReference>
<dbReference type="InterPro" id="IPR043502">
    <property type="entry name" value="DNA/RNA_pol_sf"/>
</dbReference>
<dbReference type="EMBL" id="JTDY01000925">
    <property type="protein sequence ID" value="KOB75411.1"/>
    <property type="molecule type" value="Genomic_DNA"/>
</dbReference>
<dbReference type="AlphaFoldDB" id="A0A0L7LJN3"/>
<dbReference type="InterPro" id="IPR043128">
    <property type="entry name" value="Rev_trsase/Diguanyl_cyclase"/>
</dbReference>
<reference evidence="4 5" key="1">
    <citation type="journal article" date="2015" name="Genome Biol. Evol.">
        <title>The genome of winter moth (Operophtera brumata) provides a genomic perspective on sexual dimorphism and phenology.</title>
        <authorList>
            <person name="Derks M.F."/>
            <person name="Smit S."/>
            <person name="Salis L."/>
            <person name="Schijlen E."/>
            <person name="Bossers A."/>
            <person name="Mateman C."/>
            <person name="Pijl A.S."/>
            <person name="de Ridder D."/>
            <person name="Groenen M.A."/>
            <person name="Visser M.E."/>
            <person name="Megens H.J."/>
        </authorList>
    </citation>
    <scope>NUCLEOTIDE SEQUENCE [LARGE SCALE GENOMIC DNA]</scope>
    <source>
        <strain evidence="4">WM2013NL</strain>
        <tissue evidence="4">Head and thorax</tissue>
    </source>
</reference>
<dbReference type="Pfam" id="PF05380">
    <property type="entry name" value="Peptidase_A17"/>
    <property type="match status" value="1"/>
</dbReference>
<evidence type="ECO:0000259" key="3">
    <source>
        <dbReference type="Pfam" id="PF18701"/>
    </source>
</evidence>
<dbReference type="Gene3D" id="3.30.70.270">
    <property type="match status" value="1"/>
</dbReference>
<name>A0A0L7LJN3_OPEBR</name>
<feature type="domain" description="DUF5641" evidence="3">
    <location>
        <begin position="877"/>
        <end position="963"/>
    </location>
</feature>
<protein>
    <submittedName>
        <fullName evidence="4">Uncharacterized protein</fullName>
    </submittedName>
</protein>
<gene>
    <name evidence="4" type="ORF">OBRU01_07625</name>
</gene>
<sequence length="979" mass="109969">MPPPIPTSMTRAAAAKVGDSQSDDEKPSPSENLVVMLTAKQQSLFTIIQNMYDLSIGCSDDRVKRSFLIRVKSIENVRREFTDVTEQLNMALLDVHTNAVADFARLLAFDELYCNIKAVESELTRSQSPSTNSLDAFIEHFCAAQSALKQLGIDDLSDFIFTHIAISKLDKETVNLFEQAHREEKLPTFDSLSKFIKEQRFHNINSCRSYNRCSVCNRMHHTQVHIESTPCESATAGASASRAAPPAPLPVATQQPLAAATCDANDIYSVCPTPALAPAPALAEARQYEPYVHAEQGLPQTQDNATFTTSTRNSNATTVLLPSAVVDVYSDADPGSSVVGVETSLGYVVMGRADCVHNSYRINNQSFHAVIEPTLEDLTQRFWELESVPTKKHLSPDDEACERIFKETFSRDDTGRYTVALPFKYEPTELGRSENIARTRLLNLEKRLNSNPELRIDYNATIQDYIEKGYLNKIDNPAPGPCYYIPHKAIYRPDKATTKTRIVLDASCKTSSSKSLNDVLYTGPNLQTNIFDLLINLRLFSIALSADIEKMFFQLNLNPRHHSFQRILFRFNSDEPIATYAFSRIAFGLSSSPYLAMRVVRQLADDERTRWPAAAWAADRHFFMDDYVSSVSSVSEAERLYHELTQLFKAGGFKLVKWVTNKNIKIPRHVGILQHSRNISLIGFADASEKCYGAAIYLRASQSESDVGQVTLLCAKSKVASSNNIVTLPRLELCAALLLSNLIVAVRDSISERIPINETVAFSDSTVTLSWIRAPPFRFQTFVANRISAINENLPARHWFHIAGNENPADIISRPVMPSKLVDNDLWFHGPSWLARPLNEWPIQAYANPLPVIELPETKTSTFAVQPIENDSDVLYDLVQSHWHRWRVEYLTSLQSRQKWNTPSEPIEKGQIVIVKDDNAPVLSWPLAIIEELYPGRDQISRVAKIRTKTGSYVRPIVKLFKLPLQKKLDILINILSLT</sequence>
<comment type="caution">
    <text evidence="4">The sequence shown here is derived from an EMBL/GenBank/DDBJ whole genome shotgun (WGS) entry which is preliminary data.</text>
</comment>
<dbReference type="Pfam" id="PF18701">
    <property type="entry name" value="DUF5641"/>
    <property type="match status" value="1"/>
</dbReference>
<dbReference type="Pfam" id="PF00078">
    <property type="entry name" value="RVT_1"/>
    <property type="match status" value="1"/>
</dbReference>
<organism evidence="4 5">
    <name type="scientific">Operophtera brumata</name>
    <name type="common">Winter moth</name>
    <name type="synonym">Phalaena brumata</name>
    <dbReference type="NCBI Taxonomy" id="104452"/>
    <lineage>
        <taxon>Eukaryota</taxon>
        <taxon>Metazoa</taxon>
        <taxon>Ecdysozoa</taxon>
        <taxon>Arthropoda</taxon>
        <taxon>Hexapoda</taxon>
        <taxon>Insecta</taxon>
        <taxon>Pterygota</taxon>
        <taxon>Neoptera</taxon>
        <taxon>Endopterygota</taxon>
        <taxon>Lepidoptera</taxon>
        <taxon>Glossata</taxon>
        <taxon>Ditrysia</taxon>
        <taxon>Geometroidea</taxon>
        <taxon>Geometridae</taxon>
        <taxon>Larentiinae</taxon>
        <taxon>Operophtera</taxon>
    </lineage>
</organism>
<feature type="region of interest" description="Disordered" evidence="1">
    <location>
        <begin position="1"/>
        <end position="29"/>
    </location>
</feature>
<dbReference type="InterPro" id="IPR040676">
    <property type="entry name" value="DUF5641"/>
</dbReference>
<dbReference type="SUPFAM" id="SSF56672">
    <property type="entry name" value="DNA/RNA polymerases"/>
    <property type="match status" value="1"/>
</dbReference>
<proteinExistence type="predicted"/>
<evidence type="ECO:0000313" key="4">
    <source>
        <dbReference type="EMBL" id="KOB75411.1"/>
    </source>
</evidence>
<evidence type="ECO:0000256" key="1">
    <source>
        <dbReference type="SAM" id="MobiDB-lite"/>
    </source>
</evidence>
<dbReference type="InterPro" id="IPR000477">
    <property type="entry name" value="RT_dom"/>
</dbReference>
<dbReference type="STRING" id="104452.A0A0L7LJN3"/>
<evidence type="ECO:0000313" key="5">
    <source>
        <dbReference type="Proteomes" id="UP000037510"/>
    </source>
</evidence>
<dbReference type="PANTHER" id="PTHR47331:SF1">
    <property type="entry name" value="GAG-LIKE PROTEIN"/>
    <property type="match status" value="1"/>
</dbReference>
<dbReference type="Gene3D" id="3.10.10.10">
    <property type="entry name" value="HIV Type 1 Reverse Transcriptase, subunit A, domain 1"/>
    <property type="match status" value="1"/>
</dbReference>
<accession>A0A0L7LJN3</accession>
<feature type="domain" description="Reverse transcriptase" evidence="2">
    <location>
        <begin position="523"/>
        <end position="655"/>
    </location>
</feature>
<evidence type="ECO:0000259" key="2">
    <source>
        <dbReference type="Pfam" id="PF00078"/>
    </source>
</evidence>